<name>A0AC34F0H7_9BILA</name>
<evidence type="ECO:0000313" key="2">
    <source>
        <dbReference type="WBParaSite" id="ES5_v2.g10463.t1"/>
    </source>
</evidence>
<accession>A0AC34F0H7</accession>
<dbReference type="WBParaSite" id="ES5_v2.g10463.t1">
    <property type="protein sequence ID" value="ES5_v2.g10463.t1"/>
    <property type="gene ID" value="ES5_v2.g10463"/>
</dbReference>
<organism evidence="1 2">
    <name type="scientific">Panagrolaimus sp. ES5</name>
    <dbReference type="NCBI Taxonomy" id="591445"/>
    <lineage>
        <taxon>Eukaryota</taxon>
        <taxon>Metazoa</taxon>
        <taxon>Ecdysozoa</taxon>
        <taxon>Nematoda</taxon>
        <taxon>Chromadorea</taxon>
        <taxon>Rhabditida</taxon>
        <taxon>Tylenchina</taxon>
        <taxon>Panagrolaimomorpha</taxon>
        <taxon>Panagrolaimoidea</taxon>
        <taxon>Panagrolaimidae</taxon>
        <taxon>Panagrolaimus</taxon>
    </lineage>
</organism>
<sequence>MHLSTAKQIPSTSSESGNSEKISPTLEQLLSLHRQMHDPPSYYQELSLNEGPVDKVPRLCNVSSQYAIDDLQIFSAMDTPEQQYKLKSLAQHEFDLYNCLPAETAHGIDHSQICYEDGEVYFCDY</sequence>
<proteinExistence type="predicted"/>
<dbReference type="Proteomes" id="UP000887579">
    <property type="component" value="Unplaced"/>
</dbReference>
<reference evidence="2" key="1">
    <citation type="submission" date="2022-11" db="UniProtKB">
        <authorList>
            <consortium name="WormBaseParasite"/>
        </authorList>
    </citation>
    <scope>IDENTIFICATION</scope>
</reference>
<protein>
    <submittedName>
        <fullName evidence="2">Uncharacterized protein</fullName>
    </submittedName>
</protein>
<evidence type="ECO:0000313" key="1">
    <source>
        <dbReference type="Proteomes" id="UP000887579"/>
    </source>
</evidence>